<dbReference type="Proteomes" id="UP000663889">
    <property type="component" value="Unassembled WGS sequence"/>
</dbReference>
<evidence type="ECO:0000313" key="3">
    <source>
        <dbReference type="EMBL" id="CAF1280786.1"/>
    </source>
</evidence>
<proteinExistence type="predicted"/>
<sequence>MRFYPILLGEEYDHDKHRLPLGIMKAIRPVFDELAHPNTLKKVINGGSQNSNEIFHAVLWSLAPKTRYATGVIIDLCAAIAVLSFNDGDQSILPVIAELTEFQDQMSNFDICYNALCNAFHKENVIMPPALVKILKPDDAIHSSITLTNTSSIDSDSDTTTNVDTDSSDESADSNDIDSTKSIQENINKGKNDDSIANAKTITRSLSSLTLTTNINPLNSSLSSLTLATNSNPLDLPRDRKRRQETFNKLNQLIFSIREQKGKTTKKEIYELPPLIKQIIRCLYPSDIDDKKFLQKPDVIFPLQTFIELFRI</sequence>
<organism evidence="3 4">
    <name type="scientific">Rotaria sordida</name>
    <dbReference type="NCBI Taxonomy" id="392033"/>
    <lineage>
        <taxon>Eukaryota</taxon>
        <taxon>Metazoa</taxon>
        <taxon>Spiralia</taxon>
        <taxon>Gnathifera</taxon>
        <taxon>Rotifera</taxon>
        <taxon>Eurotatoria</taxon>
        <taxon>Bdelloidea</taxon>
        <taxon>Philodinida</taxon>
        <taxon>Philodinidae</taxon>
        <taxon>Rotaria</taxon>
    </lineage>
</organism>
<reference evidence="3" key="1">
    <citation type="submission" date="2021-02" db="EMBL/GenBank/DDBJ databases">
        <authorList>
            <person name="Nowell W R."/>
        </authorList>
    </citation>
    <scope>NUCLEOTIDE SEQUENCE</scope>
</reference>
<feature type="region of interest" description="Disordered" evidence="1">
    <location>
        <begin position="152"/>
        <end position="181"/>
    </location>
</feature>
<dbReference type="EMBL" id="CAJNOO010002055">
    <property type="protein sequence ID" value="CAF1231029.1"/>
    <property type="molecule type" value="Genomic_DNA"/>
</dbReference>
<dbReference type="OrthoDB" id="10068200at2759"/>
<comment type="caution">
    <text evidence="3">The sequence shown here is derived from an EMBL/GenBank/DDBJ whole genome shotgun (WGS) entry which is preliminary data.</text>
</comment>
<name>A0A815C1H1_9BILA</name>
<accession>A0A815C1H1</accession>
<protein>
    <submittedName>
        <fullName evidence="3">Uncharacterized protein</fullName>
    </submittedName>
</protein>
<dbReference type="Proteomes" id="UP000663882">
    <property type="component" value="Unassembled WGS sequence"/>
</dbReference>
<dbReference type="AlphaFoldDB" id="A0A815C1H1"/>
<dbReference type="EMBL" id="CAJNOU010002015">
    <property type="protein sequence ID" value="CAF1280786.1"/>
    <property type="molecule type" value="Genomic_DNA"/>
</dbReference>
<feature type="compositionally biased region" description="Acidic residues" evidence="1">
    <location>
        <begin position="166"/>
        <end position="176"/>
    </location>
</feature>
<feature type="compositionally biased region" description="Low complexity" evidence="1">
    <location>
        <begin position="152"/>
        <end position="165"/>
    </location>
</feature>
<evidence type="ECO:0000256" key="1">
    <source>
        <dbReference type="SAM" id="MobiDB-lite"/>
    </source>
</evidence>
<evidence type="ECO:0000313" key="2">
    <source>
        <dbReference type="EMBL" id="CAF1231029.1"/>
    </source>
</evidence>
<evidence type="ECO:0000313" key="4">
    <source>
        <dbReference type="Proteomes" id="UP000663889"/>
    </source>
</evidence>
<gene>
    <name evidence="2" type="ORF">RFH988_LOCUS26167</name>
    <name evidence="3" type="ORF">SEV965_LOCUS25242</name>
</gene>